<evidence type="ECO:0000313" key="2">
    <source>
        <dbReference type="Proteomes" id="UP000823775"/>
    </source>
</evidence>
<evidence type="ECO:0000313" key="1">
    <source>
        <dbReference type="EMBL" id="MCD7462563.1"/>
    </source>
</evidence>
<dbReference type="Proteomes" id="UP000823775">
    <property type="component" value="Unassembled WGS sequence"/>
</dbReference>
<protein>
    <submittedName>
        <fullName evidence="1">Uncharacterized protein</fullName>
    </submittedName>
</protein>
<gene>
    <name evidence="1" type="ORF">HAX54_048792</name>
</gene>
<proteinExistence type="predicted"/>
<feature type="non-terminal residue" evidence="1">
    <location>
        <position position="95"/>
    </location>
</feature>
<dbReference type="EMBL" id="JACEIK010000812">
    <property type="protein sequence ID" value="MCD7462563.1"/>
    <property type="molecule type" value="Genomic_DNA"/>
</dbReference>
<accession>A0ABS8SUH8</accession>
<sequence length="95" mass="11161">MDAIDNLRKSEIFLYVERDNFGLQNKYGEKKVPTRALWPNYLPKKLFGELSEDYYGIMADECKFTIAERFLKIRPQIEKIRATVKEMIPLKGSAK</sequence>
<name>A0ABS8SUH8_DATST</name>
<keyword evidence="2" id="KW-1185">Reference proteome</keyword>
<comment type="caution">
    <text evidence="1">The sequence shown here is derived from an EMBL/GenBank/DDBJ whole genome shotgun (WGS) entry which is preliminary data.</text>
</comment>
<organism evidence="1 2">
    <name type="scientific">Datura stramonium</name>
    <name type="common">Jimsonweed</name>
    <name type="synonym">Common thornapple</name>
    <dbReference type="NCBI Taxonomy" id="4076"/>
    <lineage>
        <taxon>Eukaryota</taxon>
        <taxon>Viridiplantae</taxon>
        <taxon>Streptophyta</taxon>
        <taxon>Embryophyta</taxon>
        <taxon>Tracheophyta</taxon>
        <taxon>Spermatophyta</taxon>
        <taxon>Magnoliopsida</taxon>
        <taxon>eudicotyledons</taxon>
        <taxon>Gunneridae</taxon>
        <taxon>Pentapetalae</taxon>
        <taxon>asterids</taxon>
        <taxon>lamiids</taxon>
        <taxon>Solanales</taxon>
        <taxon>Solanaceae</taxon>
        <taxon>Solanoideae</taxon>
        <taxon>Datureae</taxon>
        <taxon>Datura</taxon>
    </lineage>
</organism>
<reference evidence="1 2" key="1">
    <citation type="journal article" date="2021" name="BMC Genomics">
        <title>Datura genome reveals duplications of psychoactive alkaloid biosynthetic genes and high mutation rate following tissue culture.</title>
        <authorList>
            <person name="Rajewski A."/>
            <person name="Carter-House D."/>
            <person name="Stajich J."/>
            <person name="Litt A."/>
        </authorList>
    </citation>
    <scope>NUCLEOTIDE SEQUENCE [LARGE SCALE GENOMIC DNA]</scope>
    <source>
        <strain evidence="1">AR-01</strain>
    </source>
</reference>